<dbReference type="STRING" id="1179773.BN6_51560"/>
<accession>K0K488</accession>
<dbReference type="BioCyc" id="SESP1179773:BN6_RS24945-MONOMER"/>
<name>K0K488_SACES</name>
<gene>
    <name evidence="2" type="ordered locus">BN6_51560</name>
</gene>
<protein>
    <recommendedName>
        <fullName evidence="1">TY-Chap N-terminal domain-containing protein</fullName>
    </recommendedName>
</protein>
<proteinExistence type="predicted"/>
<feature type="domain" description="TY-Chap N-terminal" evidence="1">
    <location>
        <begin position="3"/>
        <end position="115"/>
    </location>
</feature>
<dbReference type="AlphaFoldDB" id="K0K488"/>
<sequence length="159" mass="17625">MSEWAEFGRDLTEALRDVADRVFLIVFLPANPKVYVQFAGGQHEVEAQAAGPEVVPWADVSGMTEAGWVPPSGFDPPNWTFTLPVPALTAEYAALAQRCVVALRDVYQVSDPRGLVYKAWREGEWPAAAESWSDERIATRDVGENPLEMRWLKIPPAQG</sequence>
<dbReference type="RefSeq" id="WP_015102534.1">
    <property type="nucleotide sequence ID" value="NC_019673.1"/>
</dbReference>
<organism evidence="2 3">
    <name type="scientific">Saccharothrix espanaensis (strain ATCC 51144 / DSM 44229 / JCM 9112 / NBRC 15066 / NRRL 15764)</name>
    <dbReference type="NCBI Taxonomy" id="1179773"/>
    <lineage>
        <taxon>Bacteria</taxon>
        <taxon>Bacillati</taxon>
        <taxon>Actinomycetota</taxon>
        <taxon>Actinomycetes</taxon>
        <taxon>Pseudonocardiales</taxon>
        <taxon>Pseudonocardiaceae</taxon>
        <taxon>Saccharothrix</taxon>
    </lineage>
</organism>
<dbReference type="PATRIC" id="fig|1179773.3.peg.5183"/>
<dbReference type="KEGG" id="sesp:BN6_51560"/>
<dbReference type="OrthoDB" id="3477487at2"/>
<evidence type="ECO:0000313" key="2">
    <source>
        <dbReference type="EMBL" id="CCH32422.1"/>
    </source>
</evidence>
<dbReference type="EMBL" id="HE804045">
    <property type="protein sequence ID" value="CCH32422.1"/>
    <property type="molecule type" value="Genomic_DNA"/>
</dbReference>
<evidence type="ECO:0000259" key="1">
    <source>
        <dbReference type="Pfam" id="PF22552"/>
    </source>
</evidence>
<dbReference type="InterPro" id="IPR054344">
    <property type="entry name" value="TY-Chap_N"/>
</dbReference>
<dbReference type="HOGENOM" id="CLU_1659474_0_0_11"/>
<reference evidence="2 3" key="1">
    <citation type="journal article" date="2012" name="BMC Genomics">
        <title>Complete genome sequence of Saccharothrix espanaensis DSM 44229T and comparison to the other completely sequenced Pseudonocardiaceae.</title>
        <authorList>
            <person name="Strobel T."/>
            <person name="Al-Dilaimi A."/>
            <person name="Blom J."/>
            <person name="Gessner A."/>
            <person name="Kalinowski J."/>
            <person name="Luzhetska M."/>
            <person name="Puhler A."/>
            <person name="Szczepanowski R."/>
            <person name="Bechthold A."/>
            <person name="Ruckert C."/>
        </authorList>
    </citation>
    <scope>NUCLEOTIDE SEQUENCE [LARGE SCALE GENOMIC DNA]</scope>
    <source>
        <strain evidence="3">ATCC 51144 / DSM 44229 / JCM 9112 / NBRC 15066 / NRRL 15764</strain>
    </source>
</reference>
<evidence type="ECO:0000313" key="3">
    <source>
        <dbReference type="Proteomes" id="UP000006281"/>
    </source>
</evidence>
<dbReference type="Proteomes" id="UP000006281">
    <property type="component" value="Chromosome"/>
</dbReference>
<keyword evidence="3" id="KW-1185">Reference proteome</keyword>
<dbReference type="Pfam" id="PF22552">
    <property type="entry name" value="TY-Chap3"/>
    <property type="match status" value="1"/>
</dbReference>